<comment type="similarity">
    <text evidence="3">Belongs to the transpeptidase family.</text>
</comment>
<evidence type="ECO:0000259" key="14">
    <source>
        <dbReference type="Pfam" id="PF03717"/>
    </source>
</evidence>
<dbReference type="EMBL" id="BAAACP010000003">
    <property type="protein sequence ID" value="GAA0862354.1"/>
    <property type="molecule type" value="Genomic_DNA"/>
</dbReference>
<accession>A0ABP3X9J8</accession>
<evidence type="ECO:0000259" key="13">
    <source>
        <dbReference type="Pfam" id="PF00905"/>
    </source>
</evidence>
<dbReference type="InterPro" id="IPR012338">
    <property type="entry name" value="Beta-lactam/transpept-like"/>
</dbReference>
<evidence type="ECO:0000256" key="12">
    <source>
        <dbReference type="SAM" id="Phobius"/>
    </source>
</evidence>
<keyword evidence="8 12" id="KW-1133">Transmembrane helix</keyword>
<dbReference type="InterPro" id="IPR050515">
    <property type="entry name" value="Beta-lactam/transpept"/>
</dbReference>
<dbReference type="Gene3D" id="3.90.1310.10">
    <property type="entry name" value="Penicillin-binding protein 2a (Domain 2)"/>
    <property type="match status" value="2"/>
</dbReference>
<dbReference type="Proteomes" id="UP001400965">
    <property type="component" value="Unassembled WGS sequence"/>
</dbReference>
<reference evidence="16" key="1">
    <citation type="journal article" date="2019" name="Int. J. Syst. Evol. Microbiol.">
        <title>The Global Catalogue of Microorganisms (GCM) 10K type strain sequencing project: providing services to taxonomists for standard genome sequencing and annotation.</title>
        <authorList>
            <consortium name="The Broad Institute Genomics Platform"/>
            <consortium name="The Broad Institute Genome Sequencing Center for Infectious Disease"/>
            <person name="Wu L."/>
            <person name="Ma J."/>
        </authorList>
    </citation>
    <scope>NUCLEOTIDE SEQUENCE [LARGE SCALE GENOMIC DNA]</scope>
    <source>
        <strain evidence="16">JCM 6486</strain>
    </source>
</reference>
<evidence type="ECO:0000256" key="3">
    <source>
        <dbReference type="ARBA" id="ARBA00007171"/>
    </source>
</evidence>
<dbReference type="PANTHER" id="PTHR30627:SF2">
    <property type="entry name" value="PEPTIDOGLYCAN D,D-TRANSPEPTIDASE MRDA"/>
    <property type="match status" value="1"/>
</dbReference>
<dbReference type="InterPro" id="IPR036138">
    <property type="entry name" value="PBP_dimer_sf"/>
</dbReference>
<sequence>MEKKKFDRLDIIKLIVVVALCAIFLKIAYMTTFKHEHYNELAKNKTYKEIPVKAPRGEIKDRYGRTIATNRNSFTVHISKDGIEKKVKSGNSRANEISLELINLLKKNKEEYLDEFPIYVENGKYFYTFDKKIREFKLENKIPLDYNAKQSFYYMVDKAIEDHKIDASVRDLKPDEIQQKLNSAGIYPPILVKGWKFTEQRNKEDWLKSYKIDNINTNAKDAFKDIRKYYEIPSNLSNDDARSIMIVRDLLKSQGFVQYKPVTIAKDITQETISQIEERAMQLPGVSIAVEPVRDYPDKNLASHVLGTMGRISEQELAQKQENGESGYTKNDVVGKTGIEKFYEDKLKGKDGYKKVEVDSVGRISKELASSAPVSGDTVYLSLDKDLQKVSDDSLARVVKAGKSGGTFKSKFGDYSASGKAAPNLESGATVVIDVKTGDILAMSSYPDYDPNLFATGISSEEYKKLQPKNPNDVLGANPLSNLVTKGAFQPGSTFKMVTGMAALDNGLNPNYGINDTGVIYMGKRPFADYVWHHGRGNHGYTNLYKALQESCNIYFYTIGTGKNWLGGNDPNVKIGAKDILEYARLFGLNDNTGLDKEIGESKGKVPNQTDKLKNTENSLRLALDKAMRDAFTDITKAKDPEEYKKRINEIVSWTKENPSRTETMKRLEKLHVKEDKVTEIADLAKFNYFNFGNWTDADTFNLAIGQGENAYTPAQMARYIAAIANGGNLVEASVVDKTISSDYMNIDIDENKVEKIPFKNSEKLKDLTKGMRLVSTQGTGKSIFGNFPIEVAAKTGTAEKSGKIPTADEYKYLLDHIGSYGVSKDEAVKLANKMKQEDDAKAKKEFEKEQKEKESKELFGKDEKDKAEFVPDNSEKAKARYLRKAIKELNPKIKDEDIDRFKQDYASFAWAAAFAPANDPEIAVVTVLPQGNSSSLALLPIREVMGEYFGLTKDKEKDKENKKQVEDSNKEAEPVRSKEDNEMNFVSQLKK</sequence>
<evidence type="ECO:0000256" key="1">
    <source>
        <dbReference type="ARBA" id="ARBA00004167"/>
    </source>
</evidence>
<organism evidence="15 16">
    <name type="scientific">Paraclostridium tenue</name>
    <dbReference type="NCBI Taxonomy" id="1737"/>
    <lineage>
        <taxon>Bacteria</taxon>
        <taxon>Bacillati</taxon>
        <taxon>Bacillota</taxon>
        <taxon>Clostridia</taxon>
        <taxon>Peptostreptococcales</taxon>
        <taxon>Peptostreptococcaceae</taxon>
        <taxon>Paraclostridium</taxon>
    </lineage>
</organism>
<protein>
    <submittedName>
        <fullName evidence="15">Penicillin-binding transpeptidase domain-containing protein</fullName>
    </submittedName>
</protein>
<feature type="compositionally biased region" description="Basic and acidic residues" evidence="11">
    <location>
        <begin position="953"/>
        <end position="982"/>
    </location>
</feature>
<keyword evidence="5 12" id="KW-0812">Transmembrane</keyword>
<feature type="domain" description="Penicillin-binding protein transpeptidase" evidence="13">
    <location>
        <begin position="693"/>
        <end position="813"/>
    </location>
</feature>
<dbReference type="Pfam" id="PF03717">
    <property type="entry name" value="PBP_dimer"/>
    <property type="match status" value="1"/>
</dbReference>
<keyword evidence="6" id="KW-0133">Cell shape</keyword>
<evidence type="ECO:0000256" key="11">
    <source>
        <dbReference type="SAM" id="MobiDB-lite"/>
    </source>
</evidence>
<dbReference type="SUPFAM" id="SSF56519">
    <property type="entry name" value="Penicillin binding protein dimerisation domain"/>
    <property type="match status" value="1"/>
</dbReference>
<keyword evidence="9 12" id="KW-0472">Membrane</keyword>
<dbReference type="InterPro" id="IPR005311">
    <property type="entry name" value="PBP_dimer"/>
</dbReference>
<evidence type="ECO:0000256" key="4">
    <source>
        <dbReference type="ARBA" id="ARBA00022475"/>
    </source>
</evidence>
<feature type="region of interest" description="Disordered" evidence="11">
    <location>
        <begin position="953"/>
        <end position="992"/>
    </location>
</feature>
<evidence type="ECO:0000256" key="10">
    <source>
        <dbReference type="ARBA" id="ARBA00023316"/>
    </source>
</evidence>
<dbReference type="InterPro" id="IPR001460">
    <property type="entry name" value="PCN-bd_Tpept"/>
</dbReference>
<name>A0ABP3X9J8_9FIRM</name>
<evidence type="ECO:0000256" key="5">
    <source>
        <dbReference type="ARBA" id="ARBA00022692"/>
    </source>
</evidence>
<evidence type="ECO:0000256" key="9">
    <source>
        <dbReference type="ARBA" id="ARBA00023136"/>
    </source>
</evidence>
<dbReference type="Gene3D" id="3.30.1390.30">
    <property type="entry name" value="Penicillin-binding protein 2a, domain 3"/>
    <property type="match status" value="1"/>
</dbReference>
<feature type="domain" description="Penicillin-binding protein dimerisation" evidence="14">
    <location>
        <begin position="52"/>
        <end position="367"/>
    </location>
</feature>
<keyword evidence="4" id="KW-1003">Cell membrane</keyword>
<dbReference type="RefSeq" id="WP_346042656.1">
    <property type="nucleotide sequence ID" value="NZ_BAAACP010000003.1"/>
</dbReference>
<comment type="caution">
    <text evidence="15">The sequence shown here is derived from an EMBL/GenBank/DDBJ whole genome shotgun (WGS) entry which is preliminary data.</text>
</comment>
<evidence type="ECO:0000313" key="15">
    <source>
        <dbReference type="EMBL" id="GAA0862354.1"/>
    </source>
</evidence>
<keyword evidence="10" id="KW-0961">Cell wall biogenesis/degradation</keyword>
<keyword evidence="16" id="KW-1185">Reference proteome</keyword>
<feature type="transmembrane region" description="Helical" evidence="12">
    <location>
        <begin position="12"/>
        <end position="30"/>
    </location>
</feature>
<evidence type="ECO:0000256" key="7">
    <source>
        <dbReference type="ARBA" id="ARBA00022984"/>
    </source>
</evidence>
<gene>
    <name evidence="15" type="ORF">GCM10008917_07360</name>
</gene>
<evidence type="ECO:0000256" key="8">
    <source>
        <dbReference type="ARBA" id="ARBA00022989"/>
    </source>
</evidence>
<keyword evidence="7" id="KW-0573">Peptidoglycan synthesis</keyword>
<dbReference type="Gene3D" id="3.40.710.10">
    <property type="entry name" value="DD-peptidase/beta-lactamase superfamily"/>
    <property type="match status" value="2"/>
</dbReference>
<proteinExistence type="inferred from homology"/>
<dbReference type="PANTHER" id="PTHR30627">
    <property type="entry name" value="PEPTIDOGLYCAN D,D-TRANSPEPTIDASE"/>
    <property type="match status" value="1"/>
</dbReference>
<dbReference type="SUPFAM" id="SSF56601">
    <property type="entry name" value="beta-lactamase/transpeptidase-like"/>
    <property type="match status" value="1"/>
</dbReference>
<comment type="subcellular location">
    <subcellularLocation>
        <location evidence="2">Cell membrane</location>
    </subcellularLocation>
    <subcellularLocation>
        <location evidence="1">Membrane</location>
        <topology evidence="1">Single-pass membrane protein</topology>
    </subcellularLocation>
</comment>
<evidence type="ECO:0000256" key="2">
    <source>
        <dbReference type="ARBA" id="ARBA00004236"/>
    </source>
</evidence>
<feature type="region of interest" description="Disordered" evidence="11">
    <location>
        <begin position="839"/>
        <end position="872"/>
    </location>
</feature>
<feature type="domain" description="Penicillin-binding protein transpeptidase" evidence="13">
    <location>
        <begin position="428"/>
        <end position="609"/>
    </location>
</feature>
<dbReference type="Pfam" id="PF00905">
    <property type="entry name" value="Transpeptidase"/>
    <property type="match status" value="2"/>
</dbReference>
<evidence type="ECO:0000313" key="16">
    <source>
        <dbReference type="Proteomes" id="UP001400965"/>
    </source>
</evidence>
<evidence type="ECO:0000256" key="6">
    <source>
        <dbReference type="ARBA" id="ARBA00022960"/>
    </source>
</evidence>